<dbReference type="PANTHER" id="PTHR23033:SF40">
    <property type="entry name" value="APPLE DOMAIN-CONTAINING PROTEIN"/>
    <property type="match status" value="1"/>
</dbReference>
<gene>
    <name evidence="14" type="ORF">Daus18300_002578</name>
</gene>
<evidence type="ECO:0000256" key="6">
    <source>
        <dbReference type="ARBA" id="ARBA00022679"/>
    </source>
</evidence>
<evidence type="ECO:0000256" key="10">
    <source>
        <dbReference type="ARBA" id="ARBA00022989"/>
    </source>
</evidence>
<keyword evidence="8" id="KW-0547">Nucleotide-binding</keyword>
<keyword evidence="9" id="KW-0735">Signal-anchor</keyword>
<dbReference type="PANTHER" id="PTHR23033">
    <property type="entry name" value="BETA1,3-GALACTOSYLTRANSFERASE"/>
    <property type="match status" value="1"/>
</dbReference>
<keyword evidence="10" id="KW-1133">Transmembrane helix</keyword>
<evidence type="ECO:0000256" key="9">
    <source>
        <dbReference type="ARBA" id="ARBA00022968"/>
    </source>
</evidence>
<feature type="domain" description="Fringe-like glycosyltransferase" evidence="13">
    <location>
        <begin position="155"/>
        <end position="275"/>
    </location>
</feature>
<organism evidence="14 15">
    <name type="scientific">Diaporthe australafricana</name>
    <dbReference type="NCBI Taxonomy" id="127596"/>
    <lineage>
        <taxon>Eukaryota</taxon>
        <taxon>Fungi</taxon>
        <taxon>Dikarya</taxon>
        <taxon>Ascomycota</taxon>
        <taxon>Pezizomycotina</taxon>
        <taxon>Sordariomycetes</taxon>
        <taxon>Sordariomycetidae</taxon>
        <taxon>Diaporthales</taxon>
        <taxon>Diaporthaceae</taxon>
        <taxon>Diaporthe</taxon>
    </lineage>
</organism>
<evidence type="ECO:0000259" key="13">
    <source>
        <dbReference type="Pfam" id="PF02434"/>
    </source>
</evidence>
<evidence type="ECO:0000256" key="4">
    <source>
        <dbReference type="ARBA" id="ARBA00012557"/>
    </source>
</evidence>
<dbReference type="InterPro" id="IPR026050">
    <property type="entry name" value="C1GALT1/C1GALT1_chp1"/>
</dbReference>
<proteinExistence type="inferred from homology"/>
<evidence type="ECO:0000256" key="1">
    <source>
        <dbReference type="ARBA" id="ARBA00004606"/>
    </source>
</evidence>
<dbReference type="EC" id="2.4.1.122" evidence="4"/>
<dbReference type="Gene3D" id="3.90.550.50">
    <property type="match status" value="1"/>
</dbReference>
<evidence type="ECO:0000313" key="14">
    <source>
        <dbReference type="EMBL" id="KAL1876971.1"/>
    </source>
</evidence>
<dbReference type="Pfam" id="PF02434">
    <property type="entry name" value="Fringe"/>
    <property type="match status" value="1"/>
</dbReference>
<name>A0ABR3XMJ8_9PEZI</name>
<keyword evidence="5" id="KW-0328">Glycosyltransferase</keyword>
<protein>
    <recommendedName>
        <fullName evidence="4">N-acetylgalactosaminide beta-1,3-galactosyltransferase</fullName>
        <ecNumber evidence="4">2.4.1.122</ecNumber>
    </recommendedName>
</protein>
<feature type="chain" id="PRO_5046224425" description="N-acetylgalactosaminide beta-1,3-galactosyltransferase" evidence="12">
    <location>
        <begin position="25"/>
        <end position="506"/>
    </location>
</feature>
<evidence type="ECO:0000256" key="8">
    <source>
        <dbReference type="ARBA" id="ARBA00022741"/>
    </source>
</evidence>
<evidence type="ECO:0000256" key="3">
    <source>
        <dbReference type="ARBA" id="ARBA00006462"/>
    </source>
</evidence>
<comment type="similarity">
    <text evidence="3">Belongs to the glycosyltransferase 31 family. Beta3-Gal-T subfamily.</text>
</comment>
<evidence type="ECO:0000256" key="11">
    <source>
        <dbReference type="ARBA" id="ARBA00023136"/>
    </source>
</evidence>
<keyword evidence="6" id="KW-0808">Transferase</keyword>
<sequence length="506" mass="57791">MISNRSFTVIFFALISIIVLLITAQRLDQWDSNGGHYHTGEFSQHVAVNTSGAATESLESISTGPTSIPAPELEQNLAPTIHGLQSQRPAHDPICEGFPDTSGILLIMKTGATESFDKLPTQLITTLRCLPDFLLFSDLDQHIAGYRVRDSLETVLDTAKDGNADFDLYRQQKDCVIDQEMCAKNVEGAQGAGWNLDKYKNIHMAEKALRLRPRYDWYFFVDADTYVSWPNMVQMLRKLDPTRPRFLGSPTMIGDHVFAHGGSGYVVSSAAMKEFVGQNPGIANKYDERVKDVCCGDYMFAISLQDTIGLKVESLWPLINGEKPSTFPFGDGHWCNPVSTMHHMGSEEVSAFWEFERKRYVKTHEPLLMMEVYNEYFKPKLVPVREDWDNRSDNWYYVDLNSPDHEWEDWRIGRSTKEENKSELQKLAHLSADDCARACEEHKDCFQYAFSNDCCGMKSKFELGKPMKREQEEKKRIISGWDIAKIEQFIERQGECEEVVWPNLSP</sequence>
<keyword evidence="15" id="KW-1185">Reference proteome</keyword>
<evidence type="ECO:0000256" key="7">
    <source>
        <dbReference type="ARBA" id="ARBA00022692"/>
    </source>
</evidence>
<evidence type="ECO:0000313" key="15">
    <source>
        <dbReference type="Proteomes" id="UP001583177"/>
    </source>
</evidence>
<keyword evidence="7" id="KW-0812">Transmembrane</keyword>
<evidence type="ECO:0000256" key="5">
    <source>
        <dbReference type="ARBA" id="ARBA00022676"/>
    </source>
</evidence>
<dbReference type="InterPro" id="IPR003378">
    <property type="entry name" value="Fringe-like_glycosylTrfase"/>
</dbReference>
<evidence type="ECO:0000256" key="2">
    <source>
        <dbReference type="ARBA" id="ARBA00004922"/>
    </source>
</evidence>
<dbReference type="Proteomes" id="UP001583177">
    <property type="component" value="Unassembled WGS sequence"/>
</dbReference>
<keyword evidence="11" id="KW-0472">Membrane</keyword>
<comment type="subcellular location">
    <subcellularLocation>
        <location evidence="1">Membrane</location>
        <topology evidence="1">Single-pass type II membrane protein</topology>
    </subcellularLocation>
</comment>
<reference evidence="14 15" key="1">
    <citation type="journal article" date="2024" name="IMA Fungus">
        <title>IMA Genome - F19 : A genome assembly and annotation guide to empower mycologists, including annotated draft genome sequences of Ceratocystis pirilliformis, Diaporthe australafricana, Fusarium ophioides, Paecilomyces lecythidis, and Sporothrix stenoceras.</title>
        <authorList>
            <person name="Aylward J."/>
            <person name="Wilson A.M."/>
            <person name="Visagie C.M."/>
            <person name="Spraker J."/>
            <person name="Barnes I."/>
            <person name="Buitendag C."/>
            <person name="Ceriani C."/>
            <person name="Del Mar Angel L."/>
            <person name="du Plessis D."/>
            <person name="Fuchs T."/>
            <person name="Gasser K."/>
            <person name="Kramer D."/>
            <person name="Li W."/>
            <person name="Munsamy K."/>
            <person name="Piso A."/>
            <person name="Price J.L."/>
            <person name="Sonnekus B."/>
            <person name="Thomas C."/>
            <person name="van der Nest A."/>
            <person name="van Dijk A."/>
            <person name="van Heerden A."/>
            <person name="van Vuuren N."/>
            <person name="Yilmaz N."/>
            <person name="Duong T.A."/>
            <person name="van der Merwe N.A."/>
            <person name="Wingfield M.J."/>
            <person name="Wingfield B.D."/>
        </authorList>
    </citation>
    <scope>NUCLEOTIDE SEQUENCE [LARGE SCALE GENOMIC DNA]</scope>
    <source>
        <strain evidence="14 15">CMW 18300</strain>
    </source>
</reference>
<feature type="signal peptide" evidence="12">
    <location>
        <begin position="1"/>
        <end position="24"/>
    </location>
</feature>
<dbReference type="EMBL" id="JAWRVE010000015">
    <property type="protein sequence ID" value="KAL1876971.1"/>
    <property type="molecule type" value="Genomic_DNA"/>
</dbReference>
<keyword evidence="12" id="KW-0732">Signal</keyword>
<comment type="caution">
    <text evidence="14">The sequence shown here is derived from an EMBL/GenBank/DDBJ whole genome shotgun (WGS) entry which is preliminary data.</text>
</comment>
<accession>A0ABR3XMJ8</accession>
<evidence type="ECO:0000256" key="12">
    <source>
        <dbReference type="SAM" id="SignalP"/>
    </source>
</evidence>
<comment type="pathway">
    <text evidence="2">Protein modification; protein glycosylation.</text>
</comment>